<evidence type="ECO:0000313" key="4">
    <source>
        <dbReference type="Proteomes" id="UP001054945"/>
    </source>
</evidence>
<proteinExistence type="predicted"/>
<dbReference type="Proteomes" id="UP001054945">
    <property type="component" value="Unassembled WGS sequence"/>
</dbReference>
<accession>A0AAV4XTT8</accession>
<feature type="region of interest" description="Disordered" evidence="1">
    <location>
        <begin position="1"/>
        <end position="42"/>
    </location>
</feature>
<dbReference type="AlphaFoldDB" id="A0AAV4XTT8"/>
<keyword evidence="2" id="KW-0812">Transmembrane</keyword>
<comment type="caution">
    <text evidence="3">The sequence shown here is derived from an EMBL/GenBank/DDBJ whole genome shotgun (WGS) entry which is preliminary data.</text>
</comment>
<feature type="transmembrane region" description="Helical" evidence="2">
    <location>
        <begin position="54"/>
        <end position="80"/>
    </location>
</feature>
<sequence length="97" mass="10697">MFAGGISGSPGDYPEKRGSASPGKWHFPSREETHTLTKKKEKKGVDRRKFQEGFGLYISSTLACGILVMYFEVVPSIVVLSLKAIYRWPEANAVCSA</sequence>
<evidence type="ECO:0000256" key="2">
    <source>
        <dbReference type="SAM" id="Phobius"/>
    </source>
</evidence>
<keyword evidence="2" id="KW-0472">Membrane</keyword>
<evidence type="ECO:0000313" key="3">
    <source>
        <dbReference type="EMBL" id="GIY98147.1"/>
    </source>
</evidence>
<evidence type="ECO:0000256" key="1">
    <source>
        <dbReference type="SAM" id="MobiDB-lite"/>
    </source>
</evidence>
<keyword evidence="4" id="KW-1185">Reference proteome</keyword>
<gene>
    <name evidence="3" type="ORF">CEXT_277031</name>
</gene>
<name>A0AAV4XTT8_CAEEX</name>
<organism evidence="3 4">
    <name type="scientific">Caerostris extrusa</name>
    <name type="common">Bark spider</name>
    <name type="synonym">Caerostris bankana</name>
    <dbReference type="NCBI Taxonomy" id="172846"/>
    <lineage>
        <taxon>Eukaryota</taxon>
        <taxon>Metazoa</taxon>
        <taxon>Ecdysozoa</taxon>
        <taxon>Arthropoda</taxon>
        <taxon>Chelicerata</taxon>
        <taxon>Arachnida</taxon>
        <taxon>Araneae</taxon>
        <taxon>Araneomorphae</taxon>
        <taxon>Entelegynae</taxon>
        <taxon>Araneoidea</taxon>
        <taxon>Araneidae</taxon>
        <taxon>Caerostris</taxon>
    </lineage>
</organism>
<protein>
    <submittedName>
        <fullName evidence="3">Uncharacterized protein</fullName>
    </submittedName>
</protein>
<keyword evidence="2" id="KW-1133">Transmembrane helix</keyword>
<reference evidence="3 4" key="1">
    <citation type="submission" date="2021-06" db="EMBL/GenBank/DDBJ databases">
        <title>Caerostris extrusa draft genome.</title>
        <authorList>
            <person name="Kono N."/>
            <person name="Arakawa K."/>
        </authorList>
    </citation>
    <scope>NUCLEOTIDE SEQUENCE [LARGE SCALE GENOMIC DNA]</scope>
</reference>
<dbReference type="EMBL" id="BPLR01000889">
    <property type="protein sequence ID" value="GIY98147.1"/>
    <property type="molecule type" value="Genomic_DNA"/>
</dbReference>